<organism evidence="16 18">
    <name type="scientific">Asbolus verrucosus</name>
    <name type="common">Desert ironclad beetle</name>
    <dbReference type="NCBI Taxonomy" id="1661398"/>
    <lineage>
        <taxon>Eukaryota</taxon>
        <taxon>Metazoa</taxon>
        <taxon>Ecdysozoa</taxon>
        <taxon>Arthropoda</taxon>
        <taxon>Hexapoda</taxon>
        <taxon>Insecta</taxon>
        <taxon>Pterygota</taxon>
        <taxon>Neoptera</taxon>
        <taxon>Endopterygota</taxon>
        <taxon>Coleoptera</taxon>
        <taxon>Polyphaga</taxon>
        <taxon>Cucujiformia</taxon>
        <taxon>Tenebrionidae</taxon>
        <taxon>Pimeliinae</taxon>
        <taxon>Asbolus</taxon>
    </lineage>
</organism>
<evidence type="ECO:0000256" key="7">
    <source>
        <dbReference type="ARBA" id="ARBA00022723"/>
    </source>
</evidence>
<name>A0A482W6M9_ASBVE</name>
<protein>
    <submittedName>
        <fullName evidence="16">p450 domain containing protein</fullName>
    </submittedName>
</protein>
<dbReference type="EMBL" id="QDEB01011273">
    <property type="protein sequence ID" value="RZC42058.1"/>
    <property type="molecule type" value="Genomic_DNA"/>
</dbReference>
<dbReference type="SUPFAM" id="SSF48264">
    <property type="entry name" value="Cytochrome P450"/>
    <property type="match status" value="1"/>
</dbReference>
<proteinExistence type="inferred from homology"/>
<dbReference type="InterPro" id="IPR001128">
    <property type="entry name" value="Cyt_P450"/>
</dbReference>
<dbReference type="GO" id="GO:0005506">
    <property type="term" value="F:iron ion binding"/>
    <property type="evidence" value="ECO:0007669"/>
    <property type="project" value="InterPro"/>
</dbReference>
<comment type="subcellular location">
    <subcellularLocation>
        <location evidence="4">Endoplasmic reticulum membrane</location>
        <topology evidence="4">Peripheral membrane protein</topology>
    </subcellularLocation>
    <subcellularLocation>
        <location evidence="3">Microsome membrane</location>
        <topology evidence="3">Peripheral membrane protein</topology>
    </subcellularLocation>
</comment>
<comment type="function">
    <text evidence="2">May be involved in the metabolism of insect hormones and in the breakdown of synthetic insecticides.</text>
</comment>
<comment type="similarity">
    <text evidence="5 15">Belongs to the cytochrome P450 family.</text>
</comment>
<evidence type="ECO:0000256" key="8">
    <source>
        <dbReference type="ARBA" id="ARBA00022824"/>
    </source>
</evidence>
<evidence type="ECO:0000256" key="9">
    <source>
        <dbReference type="ARBA" id="ARBA00022848"/>
    </source>
</evidence>
<keyword evidence="10 15" id="KW-0560">Oxidoreductase</keyword>
<dbReference type="GO" id="GO:0016705">
    <property type="term" value="F:oxidoreductase activity, acting on paired donors, with incorporation or reduction of molecular oxygen"/>
    <property type="evidence" value="ECO:0007669"/>
    <property type="project" value="InterPro"/>
</dbReference>
<feature type="non-terminal residue" evidence="16">
    <location>
        <position position="1"/>
    </location>
</feature>
<gene>
    <name evidence="17" type="ORF">BDFB_015060</name>
    <name evidence="16" type="ORF">BDFB_015062</name>
</gene>
<dbReference type="InterPro" id="IPR002403">
    <property type="entry name" value="Cyt_P450_E_grp-IV"/>
</dbReference>
<evidence type="ECO:0000256" key="15">
    <source>
        <dbReference type="RuleBase" id="RU000461"/>
    </source>
</evidence>
<dbReference type="OrthoDB" id="8185424at2759"/>
<accession>A0A482W6M9</accession>
<evidence type="ECO:0000256" key="10">
    <source>
        <dbReference type="ARBA" id="ARBA00023002"/>
    </source>
</evidence>
<dbReference type="EMBL" id="QDEB01023112">
    <property type="protein sequence ID" value="RZC40782.1"/>
    <property type="molecule type" value="Genomic_DNA"/>
</dbReference>
<dbReference type="PANTHER" id="PTHR24292:SF100">
    <property type="entry name" value="CYTOCHROME P450 6A16, ISOFORM B-RELATED"/>
    <property type="match status" value="1"/>
</dbReference>
<evidence type="ECO:0000256" key="11">
    <source>
        <dbReference type="ARBA" id="ARBA00023004"/>
    </source>
</evidence>
<keyword evidence="8" id="KW-0256">Endoplasmic reticulum</keyword>
<evidence type="ECO:0000256" key="1">
    <source>
        <dbReference type="ARBA" id="ARBA00001971"/>
    </source>
</evidence>
<dbReference type="GO" id="GO:0005789">
    <property type="term" value="C:endoplasmic reticulum membrane"/>
    <property type="evidence" value="ECO:0007669"/>
    <property type="project" value="UniProtKB-SubCell"/>
</dbReference>
<evidence type="ECO:0000256" key="5">
    <source>
        <dbReference type="ARBA" id="ARBA00010617"/>
    </source>
</evidence>
<evidence type="ECO:0000313" key="16">
    <source>
        <dbReference type="EMBL" id="RZC40782.1"/>
    </source>
</evidence>
<comment type="caution">
    <text evidence="16">The sequence shown here is derived from an EMBL/GenBank/DDBJ whole genome shotgun (WGS) entry which is preliminary data.</text>
</comment>
<evidence type="ECO:0000313" key="18">
    <source>
        <dbReference type="Proteomes" id="UP000292052"/>
    </source>
</evidence>
<keyword evidence="18" id="KW-1185">Reference proteome</keyword>
<dbReference type="PROSITE" id="PS00086">
    <property type="entry name" value="CYTOCHROME_P450"/>
    <property type="match status" value="1"/>
</dbReference>
<evidence type="ECO:0000256" key="6">
    <source>
        <dbReference type="ARBA" id="ARBA00022617"/>
    </source>
</evidence>
<dbReference type="PANTHER" id="PTHR24292">
    <property type="entry name" value="CYTOCHROME P450"/>
    <property type="match status" value="1"/>
</dbReference>
<dbReference type="Pfam" id="PF00067">
    <property type="entry name" value="p450"/>
    <property type="match status" value="1"/>
</dbReference>
<dbReference type="GO" id="GO:0004497">
    <property type="term" value="F:monooxygenase activity"/>
    <property type="evidence" value="ECO:0007669"/>
    <property type="project" value="UniProtKB-KW"/>
</dbReference>
<keyword evidence="7 14" id="KW-0479">Metal-binding</keyword>
<dbReference type="STRING" id="1661398.A0A482W6M9"/>
<keyword evidence="13" id="KW-0472">Membrane</keyword>
<feature type="binding site" description="axial binding residue" evidence="14">
    <location>
        <position position="60"/>
    </location>
    <ligand>
        <name>heme</name>
        <dbReference type="ChEBI" id="CHEBI:30413"/>
    </ligand>
    <ligandPart>
        <name>Fe</name>
        <dbReference type="ChEBI" id="CHEBI:18248"/>
    </ligandPart>
</feature>
<dbReference type="GO" id="GO:0020037">
    <property type="term" value="F:heme binding"/>
    <property type="evidence" value="ECO:0007669"/>
    <property type="project" value="InterPro"/>
</dbReference>
<comment type="cofactor">
    <cofactor evidence="1 14">
        <name>heme</name>
        <dbReference type="ChEBI" id="CHEBI:30413"/>
    </cofactor>
</comment>
<dbReference type="Gene3D" id="1.10.630.10">
    <property type="entry name" value="Cytochrome P450"/>
    <property type="match status" value="1"/>
</dbReference>
<evidence type="ECO:0000256" key="14">
    <source>
        <dbReference type="PIRSR" id="PIRSR602403-1"/>
    </source>
</evidence>
<evidence type="ECO:0000256" key="2">
    <source>
        <dbReference type="ARBA" id="ARBA00003690"/>
    </source>
</evidence>
<dbReference type="InterPro" id="IPR036396">
    <property type="entry name" value="Cyt_P450_sf"/>
</dbReference>
<evidence type="ECO:0000256" key="3">
    <source>
        <dbReference type="ARBA" id="ARBA00004174"/>
    </source>
</evidence>
<dbReference type="InterPro" id="IPR050476">
    <property type="entry name" value="Insect_CytP450_Detox"/>
</dbReference>
<dbReference type="AlphaFoldDB" id="A0A482W6M9"/>
<evidence type="ECO:0000256" key="4">
    <source>
        <dbReference type="ARBA" id="ARBA00004406"/>
    </source>
</evidence>
<reference evidence="16 18" key="1">
    <citation type="submission" date="2017-03" db="EMBL/GenBank/DDBJ databases">
        <title>Genome of the blue death feigning beetle - Asbolus verrucosus.</title>
        <authorList>
            <person name="Rider S.D."/>
        </authorList>
    </citation>
    <scope>NUCLEOTIDE SEQUENCE [LARGE SCALE GENOMIC DNA]</scope>
    <source>
        <strain evidence="16">Butters</strain>
        <tissue evidence="16">Head and leg muscle</tissue>
    </source>
</reference>
<evidence type="ECO:0000313" key="17">
    <source>
        <dbReference type="EMBL" id="RZC42058.1"/>
    </source>
</evidence>
<keyword evidence="9" id="KW-0492">Microsome</keyword>
<dbReference type="PRINTS" id="PR00465">
    <property type="entry name" value="EP450IV"/>
</dbReference>
<evidence type="ECO:0000256" key="13">
    <source>
        <dbReference type="ARBA" id="ARBA00023136"/>
    </source>
</evidence>
<dbReference type="Proteomes" id="UP000292052">
    <property type="component" value="Unassembled WGS sequence"/>
</dbReference>
<evidence type="ECO:0000256" key="12">
    <source>
        <dbReference type="ARBA" id="ARBA00023033"/>
    </source>
</evidence>
<sequence>NLETVIQKGRRVIVPILGVHYDEEYYPDPHRFDPERFSEENKRTRHQYSHIPFGEGPRICIGMRFGLMQTKVGLVALLRNYRFTVNPKTVEPIKMAINSFILSADGGIWLDSHKI</sequence>
<keyword evidence="11 14" id="KW-0408">Iron</keyword>
<keyword evidence="6 14" id="KW-0349">Heme</keyword>
<keyword evidence="12 15" id="KW-0503">Monooxygenase</keyword>
<dbReference type="InterPro" id="IPR017972">
    <property type="entry name" value="Cyt_P450_CS"/>
</dbReference>